<feature type="binding site" evidence="12">
    <location>
        <begin position="10"/>
        <end position="17"/>
    </location>
    <ligand>
        <name>ATP</name>
        <dbReference type="ChEBI" id="CHEBI:30616"/>
    </ligand>
</feature>
<evidence type="ECO:0000256" key="3">
    <source>
        <dbReference type="ARBA" id="ARBA00017144"/>
    </source>
</evidence>
<sequence>MKGRFISIEGGEGAGKSTVIKLVREWLHERGYQVDLTREPGGTPMAEEIRQVMLAPRDETVDNLTELLLVFAARRQHVMARVLPKLQQGEWVVSDRFLDSSYVYQGLGRGIDTRTIDMLASLTVGDTLPDLTLLLDVPVDIGMERVRSRGAKDRLDGEALHFHEQVRRGFLQRAEQDPSRISVIDASGTLESVLEQVRVTLEQRLFSGDQ</sequence>
<dbReference type="EMBL" id="VFRR01000044">
    <property type="protein sequence ID" value="TPE47261.1"/>
    <property type="molecule type" value="Genomic_DNA"/>
</dbReference>
<dbReference type="GO" id="GO:0005524">
    <property type="term" value="F:ATP binding"/>
    <property type="evidence" value="ECO:0007669"/>
    <property type="project" value="UniProtKB-UniRule"/>
</dbReference>
<evidence type="ECO:0000256" key="1">
    <source>
        <dbReference type="ARBA" id="ARBA00009776"/>
    </source>
</evidence>
<evidence type="ECO:0000256" key="9">
    <source>
        <dbReference type="ARBA" id="ARBA00029962"/>
    </source>
</evidence>
<dbReference type="GO" id="GO:0004798">
    <property type="term" value="F:dTMP kinase activity"/>
    <property type="evidence" value="ECO:0007669"/>
    <property type="project" value="UniProtKB-UniRule"/>
</dbReference>
<dbReference type="GO" id="GO:0006235">
    <property type="term" value="P:dTTP biosynthetic process"/>
    <property type="evidence" value="ECO:0007669"/>
    <property type="project" value="UniProtKB-UniRule"/>
</dbReference>
<evidence type="ECO:0000256" key="2">
    <source>
        <dbReference type="ARBA" id="ARBA00012980"/>
    </source>
</evidence>
<evidence type="ECO:0000259" key="13">
    <source>
        <dbReference type="Pfam" id="PF02223"/>
    </source>
</evidence>
<dbReference type="AlphaFoldDB" id="A0A501WJQ1"/>
<dbReference type="NCBIfam" id="TIGR00041">
    <property type="entry name" value="DTMP_kinase"/>
    <property type="match status" value="1"/>
</dbReference>
<comment type="function">
    <text evidence="11 12">Phosphorylation of dTMP to form dTDP in both de novo and salvage pathways of dTTP synthesis.</text>
</comment>
<evidence type="ECO:0000256" key="10">
    <source>
        <dbReference type="ARBA" id="ARBA00048743"/>
    </source>
</evidence>
<evidence type="ECO:0000313" key="14">
    <source>
        <dbReference type="EMBL" id="TPE47261.1"/>
    </source>
</evidence>
<evidence type="ECO:0000256" key="4">
    <source>
        <dbReference type="ARBA" id="ARBA00022679"/>
    </source>
</evidence>
<dbReference type="InterPro" id="IPR018095">
    <property type="entry name" value="Thymidylate_kin_CS"/>
</dbReference>
<dbReference type="FunFam" id="3.40.50.300:FF:000225">
    <property type="entry name" value="Thymidylate kinase"/>
    <property type="match status" value="1"/>
</dbReference>
<keyword evidence="7 12" id="KW-0418">Kinase</keyword>
<gene>
    <name evidence="12" type="primary">tmk</name>
    <name evidence="14" type="ORF">FJM67_14865</name>
</gene>
<comment type="caution">
    <text evidence="14">The sequence shown here is derived from an EMBL/GenBank/DDBJ whole genome shotgun (WGS) entry which is preliminary data.</text>
</comment>
<dbReference type="PANTHER" id="PTHR10344">
    <property type="entry name" value="THYMIDYLATE KINASE"/>
    <property type="match status" value="1"/>
</dbReference>
<dbReference type="InterPro" id="IPR018094">
    <property type="entry name" value="Thymidylate_kinase"/>
</dbReference>
<accession>A0A501WJQ1</accession>
<dbReference type="PROSITE" id="PS01331">
    <property type="entry name" value="THYMIDYLATE_KINASE"/>
    <property type="match status" value="1"/>
</dbReference>
<evidence type="ECO:0000256" key="6">
    <source>
        <dbReference type="ARBA" id="ARBA00022741"/>
    </source>
</evidence>
<evidence type="ECO:0000256" key="12">
    <source>
        <dbReference type="HAMAP-Rule" id="MF_00165"/>
    </source>
</evidence>
<dbReference type="Gene3D" id="3.40.50.300">
    <property type="entry name" value="P-loop containing nucleotide triphosphate hydrolases"/>
    <property type="match status" value="1"/>
</dbReference>
<proteinExistence type="inferred from homology"/>
<name>A0A501WJQ1_9GAMM</name>
<protein>
    <recommendedName>
        <fullName evidence="3 12">Thymidylate kinase</fullName>
        <ecNumber evidence="2 12">2.7.4.9</ecNumber>
    </recommendedName>
    <alternativeName>
        <fullName evidence="9 12">dTMP kinase</fullName>
    </alternativeName>
</protein>
<comment type="catalytic activity">
    <reaction evidence="10 12">
        <text>dTMP + ATP = dTDP + ADP</text>
        <dbReference type="Rhea" id="RHEA:13517"/>
        <dbReference type="ChEBI" id="CHEBI:30616"/>
        <dbReference type="ChEBI" id="CHEBI:58369"/>
        <dbReference type="ChEBI" id="CHEBI:63528"/>
        <dbReference type="ChEBI" id="CHEBI:456216"/>
        <dbReference type="EC" id="2.7.4.9"/>
    </reaction>
</comment>
<feature type="domain" description="Thymidylate kinase-like" evidence="13">
    <location>
        <begin position="8"/>
        <end position="196"/>
    </location>
</feature>
<comment type="similarity">
    <text evidence="1 12">Belongs to the thymidylate kinase family.</text>
</comment>
<keyword evidence="15" id="KW-1185">Reference proteome</keyword>
<dbReference type="GO" id="GO:0006233">
    <property type="term" value="P:dTDP biosynthetic process"/>
    <property type="evidence" value="ECO:0007669"/>
    <property type="project" value="InterPro"/>
</dbReference>
<dbReference type="InterPro" id="IPR027417">
    <property type="entry name" value="P-loop_NTPase"/>
</dbReference>
<keyword evidence="8 12" id="KW-0067">ATP-binding</keyword>
<evidence type="ECO:0000256" key="8">
    <source>
        <dbReference type="ARBA" id="ARBA00022840"/>
    </source>
</evidence>
<evidence type="ECO:0000256" key="11">
    <source>
        <dbReference type="ARBA" id="ARBA00057735"/>
    </source>
</evidence>
<dbReference type="Pfam" id="PF02223">
    <property type="entry name" value="Thymidylate_kin"/>
    <property type="match status" value="1"/>
</dbReference>
<dbReference type="PANTHER" id="PTHR10344:SF4">
    <property type="entry name" value="UMP-CMP KINASE 2, MITOCHONDRIAL"/>
    <property type="match status" value="1"/>
</dbReference>
<dbReference type="Proteomes" id="UP000315901">
    <property type="component" value="Unassembled WGS sequence"/>
</dbReference>
<evidence type="ECO:0000256" key="5">
    <source>
        <dbReference type="ARBA" id="ARBA00022727"/>
    </source>
</evidence>
<dbReference type="GO" id="GO:0006227">
    <property type="term" value="P:dUDP biosynthetic process"/>
    <property type="evidence" value="ECO:0007669"/>
    <property type="project" value="TreeGrafter"/>
</dbReference>
<dbReference type="EC" id="2.7.4.9" evidence="2 12"/>
<dbReference type="InterPro" id="IPR039430">
    <property type="entry name" value="Thymidylate_kin-like_dom"/>
</dbReference>
<evidence type="ECO:0000256" key="7">
    <source>
        <dbReference type="ARBA" id="ARBA00022777"/>
    </source>
</evidence>
<keyword evidence="5 12" id="KW-0545">Nucleotide biosynthesis</keyword>
<dbReference type="HAMAP" id="MF_00165">
    <property type="entry name" value="Thymidylate_kinase"/>
    <property type="match status" value="1"/>
</dbReference>
<keyword evidence="6 12" id="KW-0547">Nucleotide-binding</keyword>
<dbReference type="RefSeq" id="WP_140590919.1">
    <property type="nucleotide sequence ID" value="NZ_VFRR01000044.1"/>
</dbReference>
<dbReference type="SUPFAM" id="SSF52540">
    <property type="entry name" value="P-loop containing nucleoside triphosphate hydrolases"/>
    <property type="match status" value="1"/>
</dbReference>
<dbReference type="OrthoDB" id="9774907at2"/>
<reference evidence="14 15" key="1">
    <citation type="submission" date="2019-06" db="EMBL/GenBank/DDBJ databases">
        <title>A novel bacterium of genus Marinomonas, isolated from coastal sand.</title>
        <authorList>
            <person name="Huang H."/>
            <person name="Mo K."/>
            <person name="Hu Y."/>
        </authorList>
    </citation>
    <scope>NUCLEOTIDE SEQUENCE [LARGE SCALE GENOMIC DNA]</scope>
    <source>
        <strain evidence="14 15">HB171799</strain>
    </source>
</reference>
<evidence type="ECO:0000313" key="15">
    <source>
        <dbReference type="Proteomes" id="UP000315901"/>
    </source>
</evidence>
<dbReference type="GO" id="GO:0005829">
    <property type="term" value="C:cytosol"/>
    <property type="evidence" value="ECO:0007669"/>
    <property type="project" value="TreeGrafter"/>
</dbReference>
<organism evidence="14 15">
    <name type="scientific">Maribrevibacterium harenarium</name>
    <dbReference type="NCBI Taxonomy" id="2589817"/>
    <lineage>
        <taxon>Bacteria</taxon>
        <taxon>Pseudomonadati</taxon>
        <taxon>Pseudomonadota</taxon>
        <taxon>Gammaproteobacteria</taxon>
        <taxon>Oceanospirillales</taxon>
        <taxon>Oceanospirillaceae</taxon>
        <taxon>Maribrevibacterium</taxon>
    </lineage>
</organism>
<keyword evidence="4 12" id="KW-0808">Transferase</keyword>
<dbReference type="CDD" id="cd01672">
    <property type="entry name" value="TMPK"/>
    <property type="match status" value="1"/>
</dbReference>